<organism evidence="2 3">
    <name type="scientific">Rhodotorula diobovata</name>
    <dbReference type="NCBI Taxonomy" id="5288"/>
    <lineage>
        <taxon>Eukaryota</taxon>
        <taxon>Fungi</taxon>
        <taxon>Dikarya</taxon>
        <taxon>Basidiomycota</taxon>
        <taxon>Pucciniomycotina</taxon>
        <taxon>Microbotryomycetes</taxon>
        <taxon>Sporidiobolales</taxon>
        <taxon>Sporidiobolaceae</taxon>
        <taxon>Rhodotorula</taxon>
    </lineage>
</organism>
<name>A0A5C5FYA7_9BASI</name>
<protein>
    <recommendedName>
        <fullName evidence="4">Secreted protein</fullName>
    </recommendedName>
</protein>
<dbReference type="AlphaFoldDB" id="A0A5C5FYA7"/>
<keyword evidence="1" id="KW-0732">Signal</keyword>
<evidence type="ECO:0000313" key="3">
    <source>
        <dbReference type="Proteomes" id="UP000311382"/>
    </source>
</evidence>
<evidence type="ECO:0008006" key="4">
    <source>
        <dbReference type="Google" id="ProtNLM"/>
    </source>
</evidence>
<dbReference type="EMBL" id="SOZI01000037">
    <property type="protein sequence ID" value="TNY21778.1"/>
    <property type="molecule type" value="Genomic_DNA"/>
</dbReference>
<reference evidence="2 3" key="1">
    <citation type="submission" date="2019-03" db="EMBL/GenBank/DDBJ databases">
        <title>Rhodosporidium diobovatum UCD-FST 08-225 genome sequencing, assembly, and annotation.</title>
        <authorList>
            <person name="Fakankun I.U."/>
            <person name="Fristensky B."/>
            <person name="Levin D.B."/>
        </authorList>
    </citation>
    <scope>NUCLEOTIDE SEQUENCE [LARGE SCALE GENOMIC DNA]</scope>
    <source>
        <strain evidence="2 3">UCD-FST 08-225</strain>
    </source>
</reference>
<evidence type="ECO:0000313" key="2">
    <source>
        <dbReference type="EMBL" id="TNY21778.1"/>
    </source>
</evidence>
<gene>
    <name evidence="2" type="ORF">DMC30DRAFT_394150</name>
</gene>
<proteinExistence type="predicted"/>
<comment type="caution">
    <text evidence="2">The sequence shown here is derived from an EMBL/GenBank/DDBJ whole genome shotgun (WGS) entry which is preliminary data.</text>
</comment>
<feature type="chain" id="PRO_5022742184" description="Secreted protein" evidence="1">
    <location>
        <begin position="28"/>
        <end position="89"/>
    </location>
</feature>
<evidence type="ECO:0000256" key="1">
    <source>
        <dbReference type="SAM" id="SignalP"/>
    </source>
</evidence>
<feature type="signal peptide" evidence="1">
    <location>
        <begin position="1"/>
        <end position="27"/>
    </location>
</feature>
<dbReference type="Proteomes" id="UP000311382">
    <property type="component" value="Unassembled WGS sequence"/>
</dbReference>
<accession>A0A5C5FYA7</accession>
<sequence>MSPHGQSRKTSFLLLAFRAHIPSSTAAAPPLNTRLPARSYGLFWTRVSVVKWNNAVVPASALSAPSTSVAVLAHNFLVAATSPSAEQSA</sequence>
<keyword evidence="3" id="KW-1185">Reference proteome</keyword>